<dbReference type="OrthoDB" id="5426600at2759"/>
<dbReference type="Proteomes" id="UP000326924">
    <property type="component" value="Unassembled WGS sequence"/>
</dbReference>
<feature type="coiled-coil region" evidence="1">
    <location>
        <begin position="181"/>
        <end position="208"/>
    </location>
</feature>
<proteinExistence type="predicted"/>
<feature type="compositionally biased region" description="Pro residues" evidence="2">
    <location>
        <begin position="63"/>
        <end position="74"/>
    </location>
</feature>
<reference evidence="3 4" key="1">
    <citation type="submission" date="2019-09" db="EMBL/GenBank/DDBJ databases">
        <title>Draft genome of the ectomycorrhizal ascomycete Sphaerosporella brunnea.</title>
        <authorList>
            <consortium name="DOE Joint Genome Institute"/>
            <person name="Benucci G.M."/>
            <person name="Marozzi G."/>
            <person name="Antonielli L."/>
            <person name="Sanchez S."/>
            <person name="Marco P."/>
            <person name="Wang X."/>
            <person name="Falini L.B."/>
            <person name="Barry K."/>
            <person name="Haridas S."/>
            <person name="Lipzen A."/>
            <person name="Labutti K."/>
            <person name="Grigoriev I.V."/>
            <person name="Murat C."/>
            <person name="Martin F."/>
            <person name="Albertini E."/>
            <person name="Donnini D."/>
            <person name="Bonito G."/>
        </authorList>
    </citation>
    <scope>NUCLEOTIDE SEQUENCE [LARGE SCALE GENOMIC DNA]</scope>
    <source>
        <strain evidence="3 4">Sb_GMNB300</strain>
    </source>
</reference>
<evidence type="ECO:0000313" key="3">
    <source>
        <dbReference type="EMBL" id="KAA8901794.1"/>
    </source>
</evidence>
<evidence type="ECO:0000256" key="2">
    <source>
        <dbReference type="SAM" id="MobiDB-lite"/>
    </source>
</evidence>
<organism evidence="3 4">
    <name type="scientific">Sphaerosporella brunnea</name>
    <dbReference type="NCBI Taxonomy" id="1250544"/>
    <lineage>
        <taxon>Eukaryota</taxon>
        <taxon>Fungi</taxon>
        <taxon>Dikarya</taxon>
        <taxon>Ascomycota</taxon>
        <taxon>Pezizomycotina</taxon>
        <taxon>Pezizomycetes</taxon>
        <taxon>Pezizales</taxon>
        <taxon>Pyronemataceae</taxon>
        <taxon>Sphaerosporella</taxon>
    </lineage>
</organism>
<dbReference type="InParanoid" id="A0A5J5ESL8"/>
<keyword evidence="4" id="KW-1185">Reference proteome</keyword>
<sequence length="226" mass="25595">MPSIANLKSQCLLRKCYGLTPYYSPPESSSSSCSPAIISSTKRSSPVMSWFRSHSFSKKSPTPLSPSPPPPPYPSRTQQQQQTVQVPVRVQDLIDRCAVLDMALEGMSWEVLGHRTELRACSNSADMVPILRSKHIELKGRAELFRRSYEECVSGVYLLVKMGVFVDASWGDDELMRGMVRKRLERLVKYLLEDLEDIEVELRETEGECLRRVLRPAGLELSLVFD</sequence>
<accession>A0A5J5ESL8</accession>
<feature type="compositionally biased region" description="Low complexity" evidence="2">
    <location>
        <begin position="75"/>
        <end position="85"/>
    </location>
</feature>
<evidence type="ECO:0000256" key="1">
    <source>
        <dbReference type="SAM" id="Coils"/>
    </source>
</evidence>
<evidence type="ECO:0000313" key="4">
    <source>
        <dbReference type="Proteomes" id="UP000326924"/>
    </source>
</evidence>
<feature type="region of interest" description="Disordered" evidence="2">
    <location>
        <begin position="24"/>
        <end position="85"/>
    </location>
</feature>
<dbReference type="AlphaFoldDB" id="A0A5J5ESL8"/>
<comment type="caution">
    <text evidence="3">The sequence shown here is derived from an EMBL/GenBank/DDBJ whole genome shotgun (WGS) entry which is preliminary data.</text>
</comment>
<protein>
    <submittedName>
        <fullName evidence="3">Uncharacterized protein</fullName>
    </submittedName>
</protein>
<name>A0A5J5ESL8_9PEZI</name>
<feature type="compositionally biased region" description="Low complexity" evidence="2">
    <location>
        <begin position="24"/>
        <end position="40"/>
    </location>
</feature>
<gene>
    <name evidence="3" type="ORF">FN846DRAFT_891741</name>
</gene>
<dbReference type="EMBL" id="VXIS01000141">
    <property type="protein sequence ID" value="KAA8901794.1"/>
    <property type="molecule type" value="Genomic_DNA"/>
</dbReference>
<keyword evidence="1" id="KW-0175">Coiled coil</keyword>